<keyword evidence="3" id="KW-1185">Reference proteome</keyword>
<evidence type="ECO:0000256" key="1">
    <source>
        <dbReference type="SAM" id="MobiDB-lite"/>
    </source>
</evidence>
<feature type="region of interest" description="Disordered" evidence="1">
    <location>
        <begin position="1"/>
        <end position="63"/>
    </location>
</feature>
<sequence>MLCNTRRYNAGPLSPLTQTLSPLRGERGWSSRPRSSRRSSLFPQFFSPSLEGGAGGGIRGRDY</sequence>
<gene>
    <name evidence="2" type="ORF">BARAN1_0037</name>
</gene>
<evidence type="ECO:0000313" key="3">
    <source>
        <dbReference type="Proteomes" id="UP000249818"/>
    </source>
</evidence>
<protein>
    <submittedName>
        <fullName evidence="2">Uncharacterized protein</fullName>
    </submittedName>
</protein>
<evidence type="ECO:0000313" key="2">
    <source>
        <dbReference type="EMBL" id="SQD92062.1"/>
    </source>
</evidence>
<reference evidence="3" key="1">
    <citation type="submission" date="2018-05" db="EMBL/GenBank/DDBJ databases">
        <authorList>
            <person name="Hao L."/>
        </authorList>
    </citation>
    <scope>NUCLEOTIDE SEQUENCE [LARGE SCALE GENOMIC DNA]</scope>
</reference>
<dbReference type="KEGG" id="bana:BARAN1_0037"/>
<feature type="compositionally biased region" description="Low complexity" evidence="1">
    <location>
        <begin position="30"/>
        <end position="49"/>
    </location>
</feature>
<accession>A0A2X3KI74</accession>
<name>A0A2X3KI74_9BACT</name>
<dbReference type="Proteomes" id="UP000249818">
    <property type="component" value="Chromosome BARAN1"/>
</dbReference>
<dbReference type="AlphaFoldDB" id="A0A2X3KI74"/>
<dbReference type="EMBL" id="LS483254">
    <property type="protein sequence ID" value="SQD92062.1"/>
    <property type="molecule type" value="Genomic_DNA"/>
</dbReference>
<proteinExistence type="predicted"/>
<feature type="compositionally biased region" description="Gly residues" evidence="1">
    <location>
        <begin position="52"/>
        <end position="63"/>
    </location>
</feature>
<feature type="compositionally biased region" description="Low complexity" evidence="1">
    <location>
        <begin position="12"/>
        <end position="23"/>
    </location>
</feature>
<organism evidence="2 3">
    <name type="scientific">Candidatus Bipolaricaulis anaerobius</name>
    <dbReference type="NCBI Taxonomy" id="2026885"/>
    <lineage>
        <taxon>Bacteria</taxon>
        <taxon>Candidatus Bipolaricaulota</taxon>
        <taxon>Candidatus Bipolaricaulia</taxon>
        <taxon>Candidatus Bipolaricaulales</taxon>
        <taxon>Candidatus Bipolaricaulaceae</taxon>
        <taxon>Candidatus Bipolaricaulis</taxon>
    </lineage>
</organism>